<reference evidence="3" key="1">
    <citation type="submission" date="2016-10" db="EMBL/GenBank/DDBJ databases">
        <authorList>
            <person name="Varghese N."/>
            <person name="Submissions S."/>
        </authorList>
    </citation>
    <scope>NUCLEOTIDE SEQUENCE [LARGE SCALE GENOMIC DNA]</scope>
    <source>
        <strain evidence="3">DSM 17072</strain>
    </source>
</reference>
<evidence type="ECO:0000313" key="3">
    <source>
        <dbReference type="Proteomes" id="UP000199627"/>
    </source>
</evidence>
<evidence type="ECO:0000313" key="2">
    <source>
        <dbReference type="EMBL" id="SDQ37942.1"/>
    </source>
</evidence>
<name>A0A1H1AE42_9FLAO</name>
<dbReference type="AlphaFoldDB" id="A0A1H1AE42"/>
<evidence type="ECO:0008006" key="4">
    <source>
        <dbReference type="Google" id="ProtNLM"/>
    </source>
</evidence>
<dbReference type="OrthoDB" id="4205621at2"/>
<gene>
    <name evidence="2" type="ORF">SAMN05421664_1382</name>
</gene>
<dbReference type="SUPFAM" id="SSF51215">
    <property type="entry name" value="Regulatory protein AraC"/>
    <property type="match status" value="1"/>
</dbReference>
<keyword evidence="1" id="KW-0238">DNA-binding</keyword>
<dbReference type="GO" id="GO:0003677">
    <property type="term" value="F:DNA binding"/>
    <property type="evidence" value="ECO:0007669"/>
    <property type="project" value="UniProtKB-KW"/>
</dbReference>
<evidence type="ECO:0000256" key="1">
    <source>
        <dbReference type="ARBA" id="ARBA00023125"/>
    </source>
</evidence>
<accession>A0A1H1AE42</accession>
<dbReference type="InterPro" id="IPR037923">
    <property type="entry name" value="HTH-like"/>
</dbReference>
<dbReference type="EMBL" id="FNKL01000002">
    <property type="protein sequence ID" value="SDQ37942.1"/>
    <property type="molecule type" value="Genomic_DNA"/>
</dbReference>
<keyword evidence="3" id="KW-1185">Reference proteome</keyword>
<organism evidence="2 3">
    <name type="scientific">Chryseobacterium soldanellicola</name>
    <dbReference type="NCBI Taxonomy" id="311333"/>
    <lineage>
        <taxon>Bacteria</taxon>
        <taxon>Pseudomonadati</taxon>
        <taxon>Bacteroidota</taxon>
        <taxon>Flavobacteriia</taxon>
        <taxon>Flavobacteriales</taxon>
        <taxon>Weeksellaceae</taxon>
        <taxon>Chryseobacterium group</taxon>
        <taxon>Chryseobacterium</taxon>
    </lineage>
</organism>
<dbReference type="Proteomes" id="UP000199627">
    <property type="component" value="Unassembled WGS sequence"/>
</dbReference>
<protein>
    <recommendedName>
        <fullName evidence="4">Cupin domain-containing protein</fullName>
    </recommendedName>
</protein>
<dbReference type="RefSeq" id="WP_089754966.1">
    <property type="nucleotide sequence ID" value="NZ_FNKL01000002.1"/>
</dbReference>
<proteinExistence type="predicted"/>
<sequence>MEDTSEFISAIRLMNNTDGTSTFERGKIPALQRMNTTTFWISNKTEDWEKVTHPAPRRQYVVTIKGKIKFKVSNGETFLIEPGIILLAEDVEGKGHSWEITEGEKWERLYIPIDGSAESFFIPDLQ</sequence>
<dbReference type="STRING" id="311333.SAMN05421664_1382"/>